<sequence>MKNLKPLMLLLAMLTMQITFAQNTSRLKFSNPYPERNEKITFTYDVTPDLAKVGGKVEGTAWFIEDTGYPSTPITIQGDDKTVKGEFSVSPGARAFFIKINKGTTIDNNDGKGFISLVYKDQKPLEGAYASNAFILASGIGTSYAKIIRSTDDAVVLYKKEFELFPQSEKKYSNNYYTFLAANPANIGLVNKKIAELQKSAEENDFLFAMNLLRASGQTSGIDSLTKLAKIKFPMGRAAIGEDVGVIGKEKDPVKKDSLFKAFLVKYNNAAANLKEPVIVNMLGGYLKSGDTKSYEKYSAMVTNKELIIMTLNNTSYNWAVAGERLAEAEKLSKQTIDIILSKAGIISLSDITKTNVPQFAMFGDTYAYILWKEGKFDEAVKYQSVVYKLGSDSREVVEHYVQMLNSAKDHKQALEVAEKSIRKGQTSDAIEQEFKTAYQKVKGDMGGFDTYWADVQKANNEKKELEKKAFEVQQKEVLANATSANNLQQLAKVKKDLSSKIIKEAAPLFTLKDLDGKVVSLASLKGKTVIIDFWATWCGPCIMSFPGMQIAQNKYKSNPDVVFLFIDTWENGTNYLPGVKKFVAEKGYSFHVLVDEMGADKRQSKVISTYKVDGIPTKFIIDKNGDIRFKYIGYTGSTEGVVNEVTAMIELLDDPIAKSNTTAPGTAPAGVKPPAAPSLNK</sequence>
<dbReference type="InterPro" id="IPR036249">
    <property type="entry name" value="Thioredoxin-like_sf"/>
</dbReference>
<dbReference type="EMBL" id="JBHTHU010000002">
    <property type="protein sequence ID" value="MFD0749398.1"/>
    <property type="molecule type" value="Genomic_DNA"/>
</dbReference>
<comment type="subcellular location">
    <subcellularLocation>
        <location evidence="1">Cell envelope</location>
    </subcellularLocation>
</comment>
<evidence type="ECO:0000256" key="2">
    <source>
        <dbReference type="ARBA" id="ARBA00022748"/>
    </source>
</evidence>
<keyword evidence="4" id="KW-0676">Redox-active center</keyword>
<dbReference type="CDD" id="cd02966">
    <property type="entry name" value="TlpA_like_family"/>
    <property type="match status" value="1"/>
</dbReference>
<dbReference type="Gene3D" id="1.25.40.10">
    <property type="entry name" value="Tetratricopeptide repeat domain"/>
    <property type="match status" value="1"/>
</dbReference>
<dbReference type="RefSeq" id="WP_377097725.1">
    <property type="nucleotide sequence ID" value="NZ_JBHTHU010000002.1"/>
</dbReference>
<name>A0ABW2YUK9_9SPHI</name>
<feature type="region of interest" description="Disordered" evidence="5">
    <location>
        <begin position="661"/>
        <end position="682"/>
    </location>
</feature>
<evidence type="ECO:0000256" key="5">
    <source>
        <dbReference type="SAM" id="MobiDB-lite"/>
    </source>
</evidence>
<keyword evidence="6" id="KW-0732">Signal</keyword>
<dbReference type="PROSITE" id="PS51352">
    <property type="entry name" value="THIOREDOXIN_2"/>
    <property type="match status" value="1"/>
</dbReference>
<evidence type="ECO:0000256" key="6">
    <source>
        <dbReference type="SAM" id="SignalP"/>
    </source>
</evidence>
<organism evidence="8 9">
    <name type="scientific">Mucilaginibacter calamicampi</name>
    <dbReference type="NCBI Taxonomy" id="1302352"/>
    <lineage>
        <taxon>Bacteria</taxon>
        <taxon>Pseudomonadati</taxon>
        <taxon>Bacteroidota</taxon>
        <taxon>Sphingobacteriia</taxon>
        <taxon>Sphingobacteriales</taxon>
        <taxon>Sphingobacteriaceae</taxon>
        <taxon>Mucilaginibacter</taxon>
    </lineage>
</organism>
<feature type="signal peptide" evidence="6">
    <location>
        <begin position="1"/>
        <end position="21"/>
    </location>
</feature>
<dbReference type="InterPro" id="IPR013766">
    <property type="entry name" value="Thioredoxin_domain"/>
</dbReference>
<feature type="chain" id="PRO_5045968351" evidence="6">
    <location>
        <begin position="22"/>
        <end position="682"/>
    </location>
</feature>
<proteinExistence type="predicted"/>
<dbReference type="Gene3D" id="3.40.30.10">
    <property type="entry name" value="Glutaredoxin"/>
    <property type="match status" value="1"/>
</dbReference>
<dbReference type="InterPro" id="IPR050553">
    <property type="entry name" value="Thioredoxin_ResA/DsbE_sf"/>
</dbReference>
<dbReference type="InterPro" id="IPR013740">
    <property type="entry name" value="Redoxin"/>
</dbReference>
<reference evidence="9" key="1">
    <citation type="journal article" date="2019" name="Int. J. Syst. Evol. Microbiol.">
        <title>The Global Catalogue of Microorganisms (GCM) 10K type strain sequencing project: providing services to taxonomists for standard genome sequencing and annotation.</title>
        <authorList>
            <consortium name="The Broad Institute Genomics Platform"/>
            <consortium name="The Broad Institute Genome Sequencing Center for Infectious Disease"/>
            <person name="Wu L."/>
            <person name="Ma J."/>
        </authorList>
    </citation>
    <scope>NUCLEOTIDE SEQUENCE [LARGE SCALE GENOMIC DNA]</scope>
    <source>
        <strain evidence="9">CCUG 63418</strain>
    </source>
</reference>
<keyword evidence="9" id="KW-1185">Reference proteome</keyword>
<accession>A0ABW2YUK9</accession>
<evidence type="ECO:0000256" key="1">
    <source>
        <dbReference type="ARBA" id="ARBA00004196"/>
    </source>
</evidence>
<feature type="domain" description="Thioredoxin" evidence="7">
    <location>
        <begin position="501"/>
        <end position="655"/>
    </location>
</feature>
<dbReference type="Proteomes" id="UP001596958">
    <property type="component" value="Unassembled WGS sequence"/>
</dbReference>
<keyword evidence="2" id="KW-0201">Cytochrome c-type biogenesis</keyword>
<evidence type="ECO:0000256" key="3">
    <source>
        <dbReference type="ARBA" id="ARBA00023157"/>
    </source>
</evidence>
<dbReference type="SUPFAM" id="SSF48452">
    <property type="entry name" value="TPR-like"/>
    <property type="match status" value="1"/>
</dbReference>
<dbReference type="SUPFAM" id="SSF52833">
    <property type="entry name" value="Thioredoxin-like"/>
    <property type="match status" value="1"/>
</dbReference>
<evidence type="ECO:0000313" key="9">
    <source>
        <dbReference type="Proteomes" id="UP001596958"/>
    </source>
</evidence>
<protein>
    <submittedName>
        <fullName evidence="8">Redoxin family protein</fullName>
    </submittedName>
</protein>
<dbReference type="InterPro" id="IPR011990">
    <property type="entry name" value="TPR-like_helical_dom_sf"/>
</dbReference>
<dbReference type="PANTHER" id="PTHR42852">
    <property type="entry name" value="THIOL:DISULFIDE INTERCHANGE PROTEIN DSBE"/>
    <property type="match status" value="1"/>
</dbReference>
<evidence type="ECO:0000259" key="7">
    <source>
        <dbReference type="PROSITE" id="PS51352"/>
    </source>
</evidence>
<gene>
    <name evidence="8" type="ORF">ACFQZS_04545</name>
</gene>
<evidence type="ECO:0000256" key="4">
    <source>
        <dbReference type="ARBA" id="ARBA00023284"/>
    </source>
</evidence>
<dbReference type="PANTHER" id="PTHR42852:SF6">
    <property type="entry name" value="THIOL:DISULFIDE INTERCHANGE PROTEIN DSBE"/>
    <property type="match status" value="1"/>
</dbReference>
<evidence type="ECO:0000313" key="8">
    <source>
        <dbReference type="EMBL" id="MFD0749398.1"/>
    </source>
</evidence>
<dbReference type="Pfam" id="PF08534">
    <property type="entry name" value="Redoxin"/>
    <property type="match status" value="1"/>
</dbReference>
<keyword evidence="3" id="KW-1015">Disulfide bond</keyword>
<comment type="caution">
    <text evidence="8">The sequence shown here is derived from an EMBL/GenBank/DDBJ whole genome shotgun (WGS) entry which is preliminary data.</text>
</comment>